<dbReference type="EMBL" id="BQNB010016332">
    <property type="protein sequence ID" value="GJT50566.1"/>
    <property type="molecule type" value="Genomic_DNA"/>
</dbReference>
<dbReference type="PANTHER" id="PTHR37984">
    <property type="entry name" value="PROTEIN CBG26694"/>
    <property type="match status" value="1"/>
</dbReference>
<reference evidence="10" key="1">
    <citation type="journal article" date="2022" name="Int. J. Mol. Sci.">
        <title>Draft Genome of Tanacetum Coccineum: Genomic Comparison of Closely Related Tanacetum-Family Plants.</title>
        <authorList>
            <person name="Yamashiro T."/>
            <person name="Shiraishi A."/>
            <person name="Nakayama K."/>
            <person name="Satake H."/>
        </authorList>
    </citation>
    <scope>NUCLEOTIDE SEQUENCE</scope>
</reference>
<dbReference type="InterPro" id="IPR001584">
    <property type="entry name" value="Integrase_cat-core"/>
</dbReference>
<gene>
    <name evidence="10" type="ORF">Tco_0976723</name>
</gene>
<dbReference type="InterPro" id="IPR041588">
    <property type="entry name" value="Integrase_H2C2"/>
</dbReference>
<feature type="domain" description="Integrase catalytic" evidence="9">
    <location>
        <begin position="1747"/>
        <end position="1824"/>
    </location>
</feature>
<dbReference type="Gene3D" id="1.10.340.70">
    <property type="match status" value="1"/>
</dbReference>
<feature type="compositionally biased region" description="Basic residues" evidence="8">
    <location>
        <begin position="1"/>
        <end position="13"/>
    </location>
</feature>
<dbReference type="InterPro" id="IPR043128">
    <property type="entry name" value="Rev_trsase/Diguanyl_cyclase"/>
</dbReference>
<evidence type="ECO:0000256" key="3">
    <source>
        <dbReference type="ARBA" id="ARBA00022695"/>
    </source>
</evidence>
<name>A0ABQ5EI20_9ASTR</name>
<comment type="caution">
    <text evidence="10">The sequence shown here is derived from an EMBL/GenBank/DDBJ whole genome shotgun (WGS) entry which is preliminary data.</text>
</comment>
<dbReference type="EC" id="2.7.7.49" evidence="1"/>
<dbReference type="Proteomes" id="UP001151760">
    <property type="component" value="Unassembled WGS sequence"/>
</dbReference>
<feature type="region of interest" description="Disordered" evidence="8">
    <location>
        <begin position="83"/>
        <end position="158"/>
    </location>
</feature>
<dbReference type="InterPro" id="IPR012337">
    <property type="entry name" value="RNaseH-like_sf"/>
</dbReference>
<dbReference type="CDD" id="cd09274">
    <property type="entry name" value="RNase_HI_RT_Ty3"/>
    <property type="match status" value="1"/>
</dbReference>
<dbReference type="PROSITE" id="PS50994">
    <property type="entry name" value="INTEGRASE"/>
    <property type="match status" value="2"/>
</dbReference>
<dbReference type="Pfam" id="PF25597">
    <property type="entry name" value="SH3_retrovirus"/>
    <property type="match status" value="1"/>
</dbReference>
<feature type="compositionally biased region" description="Basic and acidic residues" evidence="8">
    <location>
        <begin position="96"/>
        <end position="105"/>
    </location>
</feature>
<keyword evidence="4" id="KW-0540">Nuclease</keyword>
<evidence type="ECO:0000313" key="11">
    <source>
        <dbReference type="Proteomes" id="UP001151760"/>
    </source>
</evidence>
<dbReference type="Gene3D" id="3.30.70.270">
    <property type="match status" value="2"/>
</dbReference>
<evidence type="ECO:0000256" key="6">
    <source>
        <dbReference type="ARBA" id="ARBA00022801"/>
    </source>
</evidence>
<keyword evidence="11" id="KW-1185">Reference proteome</keyword>
<dbReference type="InterPro" id="IPR043502">
    <property type="entry name" value="DNA/RNA_pol_sf"/>
</dbReference>
<feature type="compositionally biased region" description="Basic and acidic residues" evidence="8">
    <location>
        <begin position="122"/>
        <end position="132"/>
    </location>
</feature>
<feature type="domain" description="Integrase catalytic" evidence="9">
    <location>
        <begin position="1440"/>
        <end position="1606"/>
    </location>
</feature>
<dbReference type="Gene3D" id="2.40.70.10">
    <property type="entry name" value="Acid Proteases"/>
    <property type="match status" value="1"/>
</dbReference>
<dbReference type="PANTHER" id="PTHR37984:SF5">
    <property type="entry name" value="PROTEIN NYNRIN-LIKE"/>
    <property type="match status" value="1"/>
</dbReference>
<protein>
    <recommendedName>
        <fullName evidence="1">RNA-directed DNA polymerase</fullName>
        <ecNumber evidence="1">2.7.7.49</ecNumber>
    </recommendedName>
</protein>
<accession>A0ABQ5EI20</accession>
<feature type="compositionally biased region" description="Low complexity" evidence="8">
    <location>
        <begin position="264"/>
        <end position="286"/>
    </location>
</feature>
<dbReference type="CDD" id="cd01647">
    <property type="entry name" value="RT_LTR"/>
    <property type="match status" value="1"/>
</dbReference>
<organism evidence="10 11">
    <name type="scientific">Tanacetum coccineum</name>
    <dbReference type="NCBI Taxonomy" id="301880"/>
    <lineage>
        <taxon>Eukaryota</taxon>
        <taxon>Viridiplantae</taxon>
        <taxon>Streptophyta</taxon>
        <taxon>Embryophyta</taxon>
        <taxon>Tracheophyta</taxon>
        <taxon>Spermatophyta</taxon>
        <taxon>Magnoliopsida</taxon>
        <taxon>eudicotyledons</taxon>
        <taxon>Gunneridae</taxon>
        <taxon>Pentapetalae</taxon>
        <taxon>asterids</taxon>
        <taxon>campanulids</taxon>
        <taxon>Asterales</taxon>
        <taxon>Asteraceae</taxon>
        <taxon>Asteroideae</taxon>
        <taxon>Anthemideae</taxon>
        <taxon>Anthemidinae</taxon>
        <taxon>Tanacetum</taxon>
    </lineage>
</organism>
<evidence type="ECO:0000256" key="7">
    <source>
        <dbReference type="ARBA" id="ARBA00022918"/>
    </source>
</evidence>
<feature type="compositionally biased region" description="Basic residues" evidence="8">
    <location>
        <begin position="112"/>
        <end position="121"/>
    </location>
</feature>
<dbReference type="GO" id="GO:0003964">
    <property type="term" value="F:RNA-directed DNA polymerase activity"/>
    <property type="evidence" value="ECO:0007669"/>
    <property type="project" value="UniProtKB-KW"/>
</dbReference>
<keyword evidence="2" id="KW-0808">Transferase</keyword>
<keyword evidence="6" id="KW-0378">Hydrolase</keyword>
<dbReference type="InterPro" id="IPR036397">
    <property type="entry name" value="RNaseH_sf"/>
</dbReference>
<feature type="region of interest" description="Disordered" evidence="8">
    <location>
        <begin position="263"/>
        <end position="286"/>
    </location>
</feature>
<dbReference type="Pfam" id="PF00078">
    <property type="entry name" value="RVT_1"/>
    <property type="match status" value="1"/>
</dbReference>
<dbReference type="InterPro" id="IPR050951">
    <property type="entry name" value="Retrovirus_Pol_polyprotein"/>
</dbReference>
<dbReference type="Pfam" id="PF17921">
    <property type="entry name" value="Integrase_H2C2"/>
    <property type="match status" value="1"/>
</dbReference>
<feature type="compositionally biased region" description="Low complexity" evidence="8">
    <location>
        <begin position="54"/>
        <end position="68"/>
    </location>
</feature>
<dbReference type="CDD" id="cd00303">
    <property type="entry name" value="retropepsin_like"/>
    <property type="match status" value="1"/>
</dbReference>
<evidence type="ECO:0000256" key="8">
    <source>
        <dbReference type="SAM" id="MobiDB-lite"/>
    </source>
</evidence>
<dbReference type="Pfam" id="PF17917">
    <property type="entry name" value="RT_RNaseH"/>
    <property type="match status" value="1"/>
</dbReference>
<dbReference type="Pfam" id="PF00665">
    <property type="entry name" value="rve"/>
    <property type="match status" value="1"/>
</dbReference>
<dbReference type="InterPro" id="IPR000477">
    <property type="entry name" value="RT_dom"/>
</dbReference>
<evidence type="ECO:0000256" key="2">
    <source>
        <dbReference type="ARBA" id="ARBA00022679"/>
    </source>
</evidence>
<dbReference type="InterPro" id="IPR021109">
    <property type="entry name" value="Peptidase_aspartic_dom_sf"/>
</dbReference>
<feature type="region of interest" description="Disordered" evidence="8">
    <location>
        <begin position="1"/>
        <end position="68"/>
    </location>
</feature>
<keyword evidence="3" id="KW-0548">Nucleotidyltransferase</keyword>
<dbReference type="SUPFAM" id="SSF53098">
    <property type="entry name" value="Ribonuclease H-like"/>
    <property type="match status" value="2"/>
</dbReference>
<reference evidence="10" key="2">
    <citation type="submission" date="2022-01" db="EMBL/GenBank/DDBJ databases">
        <authorList>
            <person name="Yamashiro T."/>
            <person name="Shiraishi A."/>
            <person name="Satake H."/>
            <person name="Nakayama K."/>
        </authorList>
    </citation>
    <scope>NUCLEOTIDE SEQUENCE</scope>
</reference>
<dbReference type="Gene3D" id="3.30.420.10">
    <property type="entry name" value="Ribonuclease H-like superfamily/Ribonuclease H"/>
    <property type="match status" value="2"/>
</dbReference>
<evidence type="ECO:0000256" key="5">
    <source>
        <dbReference type="ARBA" id="ARBA00022759"/>
    </source>
</evidence>
<proteinExistence type="predicted"/>
<evidence type="ECO:0000259" key="9">
    <source>
        <dbReference type="PROSITE" id="PS50994"/>
    </source>
</evidence>
<evidence type="ECO:0000256" key="4">
    <source>
        <dbReference type="ARBA" id="ARBA00022722"/>
    </source>
</evidence>
<keyword evidence="5" id="KW-0255">Endonuclease</keyword>
<dbReference type="InterPro" id="IPR041373">
    <property type="entry name" value="RT_RNaseH"/>
</dbReference>
<dbReference type="SUPFAM" id="SSF56672">
    <property type="entry name" value="DNA/RNA polymerases"/>
    <property type="match status" value="1"/>
</dbReference>
<dbReference type="Gene3D" id="3.10.10.10">
    <property type="entry name" value="HIV Type 1 Reverse Transcriptase, subunit A, domain 1"/>
    <property type="match status" value="1"/>
</dbReference>
<dbReference type="InterPro" id="IPR057670">
    <property type="entry name" value="SH3_retrovirus"/>
</dbReference>
<evidence type="ECO:0000256" key="1">
    <source>
        <dbReference type="ARBA" id="ARBA00012493"/>
    </source>
</evidence>
<keyword evidence="7 10" id="KW-0695">RNA-directed DNA polymerase</keyword>
<sequence length="2126" mass="241921">MRTRSQARKRRQQQVRQTSVEPPNLEKPNNNQEIFNPPIVTMDDNRTMAQLARSNPSSTSSSTPAVSSDIAELKDMVRALILDKKNQTPHSPVHTPTEKERDSHRQSTQNNPHKKKQKKLQSKRESTSECQKRKLQKIRARPTTPTKKYSTFHIRQKQPRIHQDPNKVLYDHKKLQTPNHRTKKRGCLVRGNPAPVKAVEQSCVTCGGGHSYQNCPATDGNIYRDNIQEYVSQAAAVNYNQGNASYRPQMVANQIRPPGFPPMQNHQNNQNRGNNFNQNRGNNFNQGQVYQPQINQPPTFQAPAYQAPVPLPPGVSKPDFDNYVKANDAVMQNMQNQMANITDLITKFMNSNTASTSGSGSLPSNTIVNPKGDVKAITTKSDVSYNGPQISSPPKEMENEPEVTKDTVQPSTENIQPLVVQTNDQIGEPIVASKTKPTLRYPSRANKEKLRKKDDLLASKFMEIFRNLHFNLSFADALLHMPKFAPMFRKLLNDKDKIIELTKTPVNENCSAIILKKFPEKHRDPGIFLILCDFQEMNECFALADLDASINLMPLSIWKELSLPALTKTRMILELADRTISTPTGIAEDVFVKVGTFFFPANFVVVDYVADSWVPLILGRPFLRTARALIDVHDEQMTLRHDDQSITFKVGDTKTFSYNIIESVNRVDVIDIACEEYVQEVLDISESGNPTSTSDLMIDSRSLSFTPFGGSDFLIEEIDAFLEHDDLIPPGVHGIYDSEGDTVYLEELLSVINSDPNLPLSPVCEINVPKRIKSSCEDPPDLELKDLPSYLEYAFLEGDDKLPVIIAKNLKDKDKTALIKVLKSHKHAIAWKISDIKGIDPQFCTHKILMEENAKPVVQHQRRVNPKIHEVIKQEVIKLLDAGLIYPISDSPWVSPVHCVPKKGGITVVKNEENELIPTRLVTGWRVCIDYRKLNDATRKDHFPLPFMDQMLERLAGNEYYCFLDGFSGYFQIPIDPLDQEKTTFTCPYGTFAYRRMPFGLCNAPGTFQRCMVAIFHDMIEKTMEVFMDDFSVFGDSFSSCLSHLDKMLQRCEDTNLVLNWEKCHFMVKEGIVLGHKISKSGIEVDKAKVDVIAKLPHPTTVKGIRSFLGHAGFYRRFIQDFSKIARPMTHLLEKETPFIFSKECIEAFETLKMKLTQAPILVAPDWDLPFEIMCDASDFAVGAVLGQRKTKHFQPIHYASKTMTEAQAHYTTTEKELLAVVYAFEKFRPYLVLSKSIVYTDHSALKYLLAKQDAKPRLLRWILLLQEFDVVIRDKKGAENLAADHLSRLENPHQSELEKKEITETFPLETLGMVTFRGDDNAPWFADFANYHAGNFVIKGMSSQQKRKFFKDVKHYFWDDPFLFKICADQVIRRCVSGQEAFDILKACHSGPTGGHYGANYTAKKIFDSGFYWPTIYKDAHDFVTRCDICQRQGKISQRDEMPQNSIQVCEIFDMWGIDFMGPFPSSRGNKYILVAVDYLSKWVEAKALPTNDARVVCKFLKSLFARFGAPRAIISDRGTHFCNDQFAKVMLKYGVTHRLSTAYHPQTSGQVEVSNRGLKRILERTVGENRASWSDKLDDALWAFRTAYKTPIGCTPYKTAGDHRKVQLNELNELRDHAYENSLIYKEKTKRIHDSKIKNRVFNVGDRVLLFNSRLKIFSGKLKTRWSGPFTVTQVFPYGTVELSQNSGPNFKVNGHRLKHYFGGDVPQLPSNFILEKWVDCQLGSLTAGVIVEKGRDDFLAKNYERVDIFHQKSVPRTPQQNGVVERWNRTLVEAARTMLIFSKALIFLWAEAVATACYTQNRSLIHTRHNKTLYELVHDKKPDLTFFRVFGALCYPTNDSEDLGKLQPTSDIRIFIGYALSKKGYRIYNKRTRQIMETIHVQFDEPSEPMAPVQLSTGPTPTFLTPGQISLRLVPNPVPTTPYVPPINKELEILFQPMFNEYLEPPRVKRPVSPAPAVPVPVNSAGTPSSTTIDQVMIDINRPLPLSGPPGHVTVQTQFFFNPDLDYLRYGSKGNGQALSISKMKAAHYHDFGLELLVPEHIWIDDWVEDFQLGIESYQKQLNLTKPGWDATGLEFKHDYTIIDSPRAVVFSVSNYERKIIRFNKIYMFSDGTLTNIMEALDY</sequence>
<evidence type="ECO:0000313" key="10">
    <source>
        <dbReference type="EMBL" id="GJT50566.1"/>
    </source>
</evidence>